<protein>
    <submittedName>
        <fullName evidence="5">Cat eye syndrome critical region protein 2</fullName>
    </submittedName>
</protein>
<reference evidence="5" key="1">
    <citation type="submission" date="2020-08" db="EMBL/GenBank/DDBJ databases">
        <title>Multicomponent nature underlies the extraordinary mechanical properties of spider dragline silk.</title>
        <authorList>
            <person name="Kono N."/>
            <person name="Nakamura H."/>
            <person name="Mori M."/>
            <person name="Yoshida Y."/>
            <person name="Ohtoshi R."/>
            <person name="Malay A.D."/>
            <person name="Moran D.A.P."/>
            <person name="Tomita M."/>
            <person name="Numata K."/>
            <person name="Arakawa K."/>
        </authorList>
    </citation>
    <scope>NUCLEOTIDE SEQUENCE</scope>
</reference>
<evidence type="ECO:0000313" key="5">
    <source>
        <dbReference type="EMBL" id="GFU12591.1"/>
    </source>
</evidence>
<evidence type="ECO:0000256" key="3">
    <source>
        <dbReference type="SAM" id="MobiDB-lite"/>
    </source>
</evidence>
<keyword evidence="6" id="KW-1185">Reference proteome</keyword>
<feature type="compositionally biased region" description="Basic and acidic residues" evidence="3">
    <location>
        <begin position="53"/>
        <end position="63"/>
    </location>
</feature>
<feature type="region of interest" description="Disordered" evidence="3">
    <location>
        <begin position="469"/>
        <end position="496"/>
    </location>
</feature>
<dbReference type="PRINTS" id="PR00503">
    <property type="entry name" value="BROMODOMAIN"/>
</dbReference>
<dbReference type="GO" id="GO:0090537">
    <property type="term" value="C:CERF complex"/>
    <property type="evidence" value="ECO:0007669"/>
    <property type="project" value="InterPro"/>
</dbReference>
<feature type="compositionally biased region" description="Polar residues" evidence="3">
    <location>
        <begin position="383"/>
        <end position="396"/>
    </location>
</feature>
<dbReference type="Gene3D" id="1.20.920.10">
    <property type="entry name" value="Bromodomain-like"/>
    <property type="match status" value="1"/>
</dbReference>
<accession>A0A8X6QG84</accession>
<dbReference type="InterPro" id="IPR029614">
    <property type="entry name" value="CECR2"/>
</dbReference>
<feature type="region of interest" description="Disordered" evidence="3">
    <location>
        <begin position="603"/>
        <end position="643"/>
    </location>
</feature>
<feature type="compositionally biased region" description="Polar residues" evidence="3">
    <location>
        <begin position="1167"/>
        <end position="1179"/>
    </location>
</feature>
<feature type="compositionally biased region" description="Polar residues" evidence="3">
    <location>
        <begin position="987"/>
        <end position="1028"/>
    </location>
</feature>
<organism evidence="5 6">
    <name type="scientific">Nephila pilipes</name>
    <name type="common">Giant wood spider</name>
    <name type="synonym">Nephila maculata</name>
    <dbReference type="NCBI Taxonomy" id="299642"/>
    <lineage>
        <taxon>Eukaryota</taxon>
        <taxon>Metazoa</taxon>
        <taxon>Ecdysozoa</taxon>
        <taxon>Arthropoda</taxon>
        <taxon>Chelicerata</taxon>
        <taxon>Arachnida</taxon>
        <taxon>Araneae</taxon>
        <taxon>Araneomorphae</taxon>
        <taxon>Entelegynae</taxon>
        <taxon>Araneoidea</taxon>
        <taxon>Nephilidae</taxon>
        <taxon>Nephila</taxon>
    </lineage>
</organism>
<evidence type="ECO:0000259" key="4">
    <source>
        <dbReference type="PROSITE" id="PS50014"/>
    </source>
</evidence>
<dbReference type="PROSITE" id="PS50014">
    <property type="entry name" value="BROMODOMAIN_2"/>
    <property type="match status" value="1"/>
</dbReference>
<gene>
    <name evidence="5" type="primary">CECR2</name>
    <name evidence="5" type="ORF">NPIL_606781</name>
</gene>
<keyword evidence="1 2" id="KW-0103">Bromodomain</keyword>
<dbReference type="GO" id="GO:0006338">
    <property type="term" value="P:chromatin remodeling"/>
    <property type="evidence" value="ECO:0007669"/>
    <property type="project" value="InterPro"/>
</dbReference>
<feature type="compositionally biased region" description="Low complexity" evidence="3">
    <location>
        <begin position="619"/>
        <end position="631"/>
    </location>
</feature>
<dbReference type="OrthoDB" id="6437804at2759"/>
<feature type="region of interest" description="Disordered" evidence="3">
    <location>
        <begin position="1125"/>
        <end position="1144"/>
    </location>
</feature>
<evidence type="ECO:0000256" key="2">
    <source>
        <dbReference type="PROSITE-ProRule" id="PRU00035"/>
    </source>
</evidence>
<dbReference type="PANTHER" id="PTHR47092:SF1">
    <property type="entry name" value="CHROMATIN REMODELING REGULATOR CECR2"/>
    <property type="match status" value="1"/>
</dbReference>
<feature type="region of interest" description="Disordered" evidence="3">
    <location>
        <begin position="960"/>
        <end position="1028"/>
    </location>
</feature>
<name>A0A8X6QG84_NEPPI</name>
<feature type="compositionally biased region" description="Polar residues" evidence="3">
    <location>
        <begin position="485"/>
        <end position="496"/>
    </location>
</feature>
<comment type="caution">
    <text evidence="5">The sequence shown here is derived from an EMBL/GenBank/DDBJ whole genome shotgun (WGS) entry which is preliminary data.</text>
</comment>
<dbReference type="Pfam" id="PF00439">
    <property type="entry name" value="Bromodomain"/>
    <property type="match status" value="1"/>
</dbReference>
<dbReference type="SMART" id="SM00297">
    <property type="entry name" value="BROMO"/>
    <property type="match status" value="1"/>
</dbReference>
<feature type="domain" description="Bromo" evidence="4">
    <location>
        <begin position="277"/>
        <end position="347"/>
    </location>
</feature>
<proteinExistence type="predicted"/>
<evidence type="ECO:0000256" key="1">
    <source>
        <dbReference type="ARBA" id="ARBA00023117"/>
    </source>
</evidence>
<feature type="compositionally biased region" description="Polar residues" evidence="3">
    <location>
        <begin position="967"/>
        <end position="979"/>
    </location>
</feature>
<feature type="region of interest" description="Disordered" evidence="3">
    <location>
        <begin position="53"/>
        <end position="87"/>
    </location>
</feature>
<dbReference type="InterPro" id="IPR036427">
    <property type="entry name" value="Bromodomain-like_sf"/>
</dbReference>
<feature type="region of interest" description="Disordered" evidence="3">
    <location>
        <begin position="380"/>
        <end position="405"/>
    </location>
</feature>
<feature type="compositionally biased region" description="Low complexity" evidence="3">
    <location>
        <begin position="1420"/>
        <end position="1434"/>
    </location>
</feature>
<dbReference type="PANTHER" id="PTHR47092">
    <property type="entry name" value="CAT EYE SYNDROME CRITICAL REGION PROTEIN 2"/>
    <property type="match status" value="1"/>
</dbReference>
<sequence length="1649" mass="186957">MDQPNAIKPLRKMDVDALRVTPLGHDHLGNEYWYFYGTRLYKQECSREMNNKDWKEEWNEQKNKSFSKRGRGRPRKKPKSDTESDLDSRSVNRNACLNIDEKSRWTVICNTFDDWIEFTARFKNSTKRCEKDLFNILKNQFLPVLNEMYLEKEKRLQEKLRELIPKPESTRMQTRKLRVTSNAINGYVSDDNAHRDYLARDRAQRLQKRNSRLNENVSEISRKSSCKRKYTEDNEKRGDVDEFLYDMDSSEKRNNVSMKKESSDLKKQIMKVLNEVTKTKGSWPFLLAVDEREAPGYYDIIKEPMDLSEINRKLHQGCYKRVIDVDSDFEKMVSNCKLYNGENSKLYQDSKNLWRIFRKGVSKLADDQNGIAKNEVPAMVDTQLPSLPNSNKSNEQNAERGRKKKMKIANQEALEMLSKEAELAVERYQNMDEDHLRNISHQAEHSSEFSDLKIFPIHSHPSSLIEKFMSDSSNQESDESNSENFVSFGNQSSRSSNFSVRDQNIFKGNSNAPANHYLQSSPENSNLSELVDKNISKNFNILSDGEVTELEMLSDSEIDSVPLSNDLPYSASEDYYNRASNNELIHDRSNVLEKCDDITILTRESDSPNTYPSRESMESVQSHNSSGSSFSGPRENSFNNSKPVERNTFLQNSFNTSGFSNFSSDNDISTIDASCLGLASSNVFFKKPQCGNVPVSSLGLNSYNSEECLNNCKSSVNHINTIATKYDQEISKNQSRDSVMSFSNQMTQDEDLKTVKYGLKSSSVFPPQVIKNLLPNNGPTIMPPTYHASFLNQPQAREQGKNLLIYAPPFISEQERKQYSPDFNVKKQSRFSFSSSEEISSLASHQPRYFLTSTTSNEVINAQENTKKHVDYNSASTNQEKRHDDFAKNKYYSILEKPNETPKRNLLKSHVFLSNKEVLGQEITNVQSRSTSLQKMQDLNFVKNLPGNNPDIFKNMQSQLDSEHSENQTVHSTTSSLNQEIHHQKQIKPSQSPTASMHSESRSPVGSKSQTNYCSIPSSRQENESQNLVGNQQRNLFPQQNLITAKVQARPSYLSYQQSVENQPRCPPLLSSYQQNEVPEHTKSQQICSPVLSTQQEMENQEPVCNQSSYSPIFALQGVKDQVLTKSQSRHSTNISSQQDSENQNLIETLQTNVSLSKYSEMENQRSSRNQPKFTQNVSPNQYMENQFSNQEPIKNSKRCSKNLLIQENQNQLHKCNVNNAHNQVPSCQFKVGNNSPNVSNYTDVSTHASFVIQSPASSNSAMVQTQMQDPAFTSNEPVVIEESDGNKLPTMKVSLPPLSGEIVVVPEKPQSSTMTFHLYAKPHAQHTQSTVKALHNNTSANNKMPQELTVFAKDQPTTDTNKIPSKQDIISLPDRLASPIEKLEVLASNPIGLHPSSNEISKNKNCDNISGLGNSTETSAKSASSGLSNSSSSIERLNPVHLRAPDFNGVNLVTAGHPTVYQGMVPRNVPLLFDNCNRPPNICGIVTATTNSVLTSHINAQRQSLPNSMLQNGNGQYVFLPISKEMPRENKNLNAKSKKSEKSSQEASVSPVFYPPHNSNLVQSYPFSNAQINGVPSQIYPQFQVPQLQNPFYINRESFKEFYKLCAVFKKKGILLVPFAYSKGVVLLLFQHSKGTFLYLLKNHIKIF</sequence>
<dbReference type="Proteomes" id="UP000887013">
    <property type="component" value="Unassembled WGS sequence"/>
</dbReference>
<dbReference type="InterPro" id="IPR018359">
    <property type="entry name" value="Bromodomain_CS"/>
</dbReference>
<dbReference type="EMBL" id="BMAW01125486">
    <property type="protein sequence ID" value="GFU12591.1"/>
    <property type="molecule type" value="Genomic_DNA"/>
</dbReference>
<dbReference type="PROSITE" id="PS00633">
    <property type="entry name" value="BROMODOMAIN_1"/>
    <property type="match status" value="1"/>
</dbReference>
<dbReference type="InterPro" id="IPR001487">
    <property type="entry name" value="Bromodomain"/>
</dbReference>
<feature type="region of interest" description="Disordered" evidence="3">
    <location>
        <begin position="1159"/>
        <end position="1179"/>
    </location>
</feature>
<feature type="compositionally biased region" description="Basic residues" evidence="3">
    <location>
        <begin position="65"/>
        <end position="78"/>
    </location>
</feature>
<feature type="region of interest" description="Disordered" evidence="3">
    <location>
        <begin position="1412"/>
        <end position="1434"/>
    </location>
</feature>
<dbReference type="SUPFAM" id="SSF47370">
    <property type="entry name" value="Bromodomain"/>
    <property type="match status" value="1"/>
</dbReference>
<evidence type="ECO:0000313" key="6">
    <source>
        <dbReference type="Proteomes" id="UP000887013"/>
    </source>
</evidence>